<dbReference type="Proteomes" id="UP000502928">
    <property type="component" value="Chromosome"/>
</dbReference>
<organism evidence="2 3">
    <name type="scientific">Flagellimonas oceani</name>
    <dbReference type="NCBI Taxonomy" id="2698672"/>
    <lineage>
        <taxon>Bacteria</taxon>
        <taxon>Pseudomonadati</taxon>
        <taxon>Bacteroidota</taxon>
        <taxon>Flavobacteriia</taxon>
        <taxon>Flavobacteriales</taxon>
        <taxon>Flavobacteriaceae</taxon>
        <taxon>Flagellimonas</taxon>
    </lineage>
</organism>
<name>A0A6G7J6C9_9FLAO</name>
<protein>
    <recommendedName>
        <fullName evidence="4">Lipoprotein</fullName>
    </recommendedName>
</protein>
<dbReference type="KEGG" id="mut:GVT53_16115"/>
<feature type="compositionally biased region" description="Gly residues" evidence="1">
    <location>
        <begin position="232"/>
        <end position="244"/>
    </location>
</feature>
<proteinExistence type="predicted"/>
<gene>
    <name evidence="2" type="ORF">GVT53_16115</name>
</gene>
<dbReference type="EMBL" id="CP049616">
    <property type="protein sequence ID" value="QII46138.1"/>
    <property type="molecule type" value="Genomic_DNA"/>
</dbReference>
<dbReference type="PROSITE" id="PS51257">
    <property type="entry name" value="PROKAR_LIPOPROTEIN"/>
    <property type="match status" value="1"/>
</dbReference>
<keyword evidence="3" id="KW-1185">Reference proteome</keyword>
<sequence>MQFYKINPLVHRNAFFPTVILALAILLSSCENEEEQNMSFEESQLTSLLFDKVGIEKAELKEKLAYKNYHLTFLMEEVLQSNPDFDEQEITKSSKKGHMGASYFKDLLGKTLKGKGKREINDSIQFSLNAFIDLDGESWHPYVYKIKEGRESKPFFLINSYDPDKEKEIVQGYKLDAAGQLELKYRKLLEEDVFGPNPKPEALENDVYVLGISPEDQEYMLPDPIAEEGFEGGEGSSSGGGSSGSGSHIPKDLQIEKIKIKDKKESWLEKADVHIYGYAMSDNVYFFYPLGYYWGDRVTIDGAQIRNNPEYKLGKFSNSDVNNGVFKTINKHIMNKSESSSTFISYIIYEYDGFPAPLKSVYFNRPDGTSAVISYRSYNQKYISAKVQASNIFEYDNFFVLNGFGNVIKNSVIEYHFSPSY</sequence>
<dbReference type="RefSeq" id="WP_166249516.1">
    <property type="nucleotide sequence ID" value="NZ_CP049616.1"/>
</dbReference>
<evidence type="ECO:0000256" key="1">
    <source>
        <dbReference type="SAM" id="MobiDB-lite"/>
    </source>
</evidence>
<feature type="region of interest" description="Disordered" evidence="1">
    <location>
        <begin position="225"/>
        <end position="249"/>
    </location>
</feature>
<evidence type="ECO:0008006" key="4">
    <source>
        <dbReference type="Google" id="ProtNLM"/>
    </source>
</evidence>
<evidence type="ECO:0000313" key="3">
    <source>
        <dbReference type="Proteomes" id="UP000502928"/>
    </source>
</evidence>
<dbReference type="AlphaFoldDB" id="A0A6G7J6C9"/>
<accession>A0A6G7J6C9</accession>
<evidence type="ECO:0000313" key="2">
    <source>
        <dbReference type="EMBL" id="QII46138.1"/>
    </source>
</evidence>
<reference evidence="2 3" key="1">
    <citation type="submission" date="2020-02" db="EMBL/GenBank/DDBJ databases">
        <title>Complete genome of Muricauda sp. 501str8.</title>
        <authorList>
            <person name="Dong B."/>
            <person name="Zhu S."/>
            <person name="Yang J."/>
            <person name="Chen J."/>
        </authorList>
    </citation>
    <scope>NUCLEOTIDE SEQUENCE [LARGE SCALE GENOMIC DNA]</scope>
    <source>
        <strain evidence="2 3">501str8</strain>
    </source>
</reference>